<keyword evidence="6" id="KW-0804">Transcription</keyword>
<dbReference type="PANTHER" id="PTHR45988">
    <property type="entry name" value="C2H2 TYPE ZINC FINGER TRANSCRIPTION FACTOR FAMILY-RELATED"/>
    <property type="match status" value="1"/>
</dbReference>
<dbReference type="InterPro" id="IPR036236">
    <property type="entry name" value="Znf_C2H2_sf"/>
</dbReference>
<dbReference type="SUPFAM" id="SSF57667">
    <property type="entry name" value="beta-beta-alpha zinc fingers"/>
    <property type="match status" value="1"/>
</dbReference>
<keyword evidence="1" id="KW-0479">Metal-binding</keyword>
<dbReference type="Gramene" id="ERN00034">
    <property type="protein sequence ID" value="ERN00034"/>
    <property type="gene ID" value="AMTR_s00105p00052770"/>
</dbReference>
<feature type="domain" description="C2H2-type" evidence="8">
    <location>
        <begin position="60"/>
        <end position="80"/>
    </location>
</feature>
<protein>
    <recommendedName>
        <fullName evidence="8">C2H2-type domain-containing protein</fullName>
    </recommendedName>
</protein>
<evidence type="ECO:0000256" key="6">
    <source>
        <dbReference type="ARBA" id="ARBA00023163"/>
    </source>
</evidence>
<dbReference type="PROSITE" id="PS00028">
    <property type="entry name" value="ZINC_FINGER_C2H2_1"/>
    <property type="match status" value="2"/>
</dbReference>
<evidence type="ECO:0000256" key="5">
    <source>
        <dbReference type="ARBA" id="ARBA00023015"/>
    </source>
</evidence>
<feature type="domain" description="C2H2-type" evidence="8">
    <location>
        <begin position="142"/>
        <end position="162"/>
    </location>
</feature>
<evidence type="ECO:0000256" key="7">
    <source>
        <dbReference type="SAM" id="MobiDB-lite"/>
    </source>
</evidence>
<dbReference type="SMART" id="SM00355">
    <property type="entry name" value="ZnF_C2H2"/>
    <property type="match status" value="2"/>
</dbReference>
<dbReference type="InterPro" id="IPR044653">
    <property type="entry name" value="AZF1/2/3-like"/>
</dbReference>
<evidence type="ECO:0000259" key="8">
    <source>
        <dbReference type="PROSITE" id="PS00028"/>
    </source>
</evidence>
<keyword evidence="4" id="KW-0862">Zinc</keyword>
<evidence type="ECO:0000256" key="4">
    <source>
        <dbReference type="ARBA" id="ARBA00022833"/>
    </source>
</evidence>
<dbReference type="Proteomes" id="UP000017836">
    <property type="component" value="Unassembled WGS sequence"/>
</dbReference>
<accession>W1NXG5</accession>
<evidence type="ECO:0000313" key="10">
    <source>
        <dbReference type="Proteomes" id="UP000017836"/>
    </source>
</evidence>
<keyword evidence="3" id="KW-0863">Zinc-finger</keyword>
<dbReference type="GO" id="GO:0008270">
    <property type="term" value="F:zinc ion binding"/>
    <property type="evidence" value="ECO:0007669"/>
    <property type="project" value="UniProtKB-KW"/>
</dbReference>
<dbReference type="GO" id="GO:0003700">
    <property type="term" value="F:DNA-binding transcription factor activity"/>
    <property type="evidence" value="ECO:0007669"/>
    <property type="project" value="InterPro"/>
</dbReference>
<name>W1NXG5_AMBTC</name>
<organism evidence="9 10">
    <name type="scientific">Amborella trichopoda</name>
    <dbReference type="NCBI Taxonomy" id="13333"/>
    <lineage>
        <taxon>Eukaryota</taxon>
        <taxon>Viridiplantae</taxon>
        <taxon>Streptophyta</taxon>
        <taxon>Embryophyta</taxon>
        <taxon>Tracheophyta</taxon>
        <taxon>Spermatophyta</taxon>
        <taxon>Magnoliopsida</taxon>
        <taxon>Amborellales</taxon>
        <taxon>Amborellaceae</taxon>
        <taxon>Amborella</taxon>
    </lineage>
</organism>
<proteinExistence type="predicted"/>
<dbReference type="AlphaFoldDB" id="W1NXG5"/>
<dbReference type="EMBL" id="KI394961">
    <property type="protein sequence ID" value="ERN00034.1"/>
    <property type="molecule type" value="Genomic_DNA"/>
</dbReference>
<keyword evidence="2" id="KW-0677">Repeat</keyword>
<gene>
    <name evidence="9" type="ORF">AMTR_s00105p00052770</name>
</gene>
<feature type="region of interest" description="Disordered" evidence="7">
    <location>
        <begin position="101"/>
        <end position="135"/>
    </location>
</feature>
<evidence type="ECO:0000313" key="9">
    <source>
        <dbReference type="EMBL" id="ERN00034.1"/>
    </source>
</evidence>
<reference evidence="10" key="1">
    <citation type="journal article" date="2013" name="Science">
        <title>The Amborella genome and the evolution of flowering plants.</title>
        <authorList>
            <consortium name="Amborella Genome Project"/>
        </authorList>
    </citation>
    <scope>NUCLEOTIDE SEQUENCE [LARGE SCALE GENOMIC DNA]</scope>
</reference>
<sequence>MTPPHSPPYHPHFRCKVFYKIFRITGKQLSAPMTVDHKEKNTTSSLFSPSRENLKKLNVCKPCYKVFPSCEALSGHMTTHGEQVGSIMIQEKVKDNEAAIEEEEGNKTTHSDLGGSIMNQEKGKDNEAAIEEEGKDGGERECKYCHLVFETFHELDGHMALHRN</sequence>
<dbReference type="InterPro" id="IPR013087">
    <property type="entry name" value="Znf_C2H2_type"/>
</dbReference>
<keyword evidence="5" id="KW-0805">Transcription regulation</keyword>
<evidence type="ECO:0000256" key="2">
    <source>
        <dbReference type="ARBA" id="ARBA00022737"/>
    </source>
</evidence>
<dbReference type="Pfam" id="PF13912">
    <property type="entry name" value="zf-C2H2_6"/>
    <property type="match status" value="2"/>
</dbReference>
<keyword evidence="10" id="KW-1185">Reference proteome</keyword>
<evidence type="ECO:0000256" key="1">
    <source>
        <dbReference type="ARBA" id="ARBA00022723"/>
    </source>
</evidence>
<evidence type="ECO:0000256" key="3">
    <source>
        <dbReference type="ARBA" id="ARBA00022771"/>
    </source>
</evidence>
<dbReference type="HOGENOM" id="CLU_1909498_0_0_1"/>
<dbReference type="PANTHER" id="PTHR45988:SF1">
    <property type="entry name" value="ZINC FINGER PROTEIN AZF2"/>
    <property type="match status" value="1"/>
</dbReference>